<evidence type="ECO:0000259" key="3">
    <source>
        <dbReference type="Pfam" id="PF02721"/>
    </source>
</evidence>
<sequence>MTTFHPLTKLRPFKNHWRVQVKCLHSWRQNTPFGDTFEMVLADQWGNKIQASCKRTLMYRVQRELRLGKWGVIENMQMTPAGGKYKTTSHKYKMSISDETMVRGSDLTDDRLFLSLANYEDIQKATSKSKEVSYLIDVIGRVHELGNVQTVKAQGEDRKRVEFRLIDSQGNDLACCLWGSYAEQIEAFIDECKDRTIICLIRFAKINFFRGEVQITNAFDASRMYLNPTEPEVLELTERLSDHHLQLAPFDKSNGKKDRKRITYDWNDAEIRSISEIIDGNQIEDPEILPEPILSLVGKSFCFGLSFGSENVTNGSGTFMVLEVCSGDKVLSIDTNSDAVTEVGTSSSTMSSGDVLMLESSSPEDPKTPFSKRKEDDADLNDHSSTSKKLCTKMIKQEKTKTELFETIENHHVPNYTIPLYQQISKFSPQTPRNKRKIFLGLDTIKDQVSDTPEFDKSCLTALSTPSPTFNSSEQTIQEDDSLVGTDLFGGLIDEDNHQVFDCSSLENTETENEYSDFDDPMDFETDELNELTKKNSDSCSRGDVPKDPKSSYKKDLDENDFK</sequence>
<keyword evidence="1" id="KW-0238">DNA-binding</keyword>
<dbReference type="Pfam" id="PF02721">
    <property type="entry name" value="DUF223"/>
    <property type="match status" value="1"/>
</dbReference>
<comment type="caution">
    <text evidence="5">The sequence shown here is derived from an EMBL/GenBank/DDBJ whole genome shotgun (WGS) entry which is preliminary data.</text>
</comment>
<proteinExistence type="predicted"/>
<dbReference type="InterPro" id="IPR003871">
    <property type="entry name" value="RFA1B/D_OB_1st"/>
</dbReference>
<evidence type="ECO:0000256" key="1">
    <source>
        <dbReference type="ARBA" id="ARBA00023125"/>
    </source>
</evidence>
<dbReference type="Pfam" id="PF16900">
    <property type="entry name" value="REPA_OB_2"/>
    <property type="match status" value="1"/>
</dbReference>
<organism evidence="5 6">
    <name type="scientific">Brassica napus</name>
    <name type="common">Rape</name>
    <dbReference type="NCBI Taxonomy" id="3708"/>
    <lineage>
        <taxon>Eukaryota</taxon>
        <taxon>Viridiplantae</taxon>
        <taxon>Streptophyta</taxon>
        <taxon>Embryophyta</taxon>
        <taxon>Tracheophyta</taxon>
        <taxon>Spermatophyta</taxon>
        <taxon>Magnoliopsida</taxon>
        <taxon>eudicotyledons</taxon>
        <taxon>Gunneridae</taxon>
        <taxon>Pentapetalae</taxon>
        <taxon>rosids</taxon>
        <taxon>malvids</taxon>
        <taxon>Brassicales</taxon>
        <taxon>Brassicaceae</taxon>
        <taxon>Brassiceae</taxon>
        <taxon>Brassica</taxon>
    </lineage>
</organism>
<dbReference type="SUPFAM" id="SSF50249">
    <property type="entry name" value="Nucleic acid-binding proteins"/>
    <property type="match status" value="2"/>
</dbReference>
<dbReference type="CDD" id="cd04480">
    <property type="entry name" value="RPA1_DBD_A_like"/>
    <property type="match status" value="1"/>
</dbReference>
<accession>A0ABQ8A4N7</accession>
<dbReference type="PANTHER" id="PTHR47165:SF4">
    <property type="entry name" value="OS03G0429900 PROTEIN"/>
    <property type="match status" value="1"/>
</dbReference>
<dbReference type="PANTHER" id="PTHR47165">
    <property type="entry name" value="OS03G0429900 PROTEIN"/>
    <property type="match status" value="1"/>
</dbReference>
<feature type="non-terminal residue" evidence="5">
    <location>
        <position position="563"/>
    </location>
</feature>
<dbReference type="Proteomes" id="UP000824890">
    <property type="component" value="Unassembled WGS sequence"/>
</dbReference>
<name>A0ABQ8A4N7_BRANA</name>
<feature type="domain" description="Replication protein A OB" evidence="4">
    <location>
        <begin position="130"/>
        <end position="212"/>
    </location>
</feature>
<evidence type="ECO:0000313" key="6">
    <source>
        <dbReference type="Proteomes" id="UP000824890"/>
    </source>
</evidence>
<feature type="compositionally biased region" description="Basic and acidic residues" evidence="2">
    <location>
        <begin position="544"/>
        <end position="563"/>
    </location>
</feature>
<evidence type="ECO:0000313" key="5">
    <source>
        <dbReference type="EMBL" id="KAH0887492.1"/>
    </source>
</evidence>
<feature type="domain" description="Replication protein A 70 kDa DNA-binding subunit B/D first OB fold" evidence="3">
    <location>
        <begin position="4"/>
        <end position="103"/>
    </location>
</feature>
<gene>
    <name evidence="5" type="ORF">HID58_063588</name>
</gene>
<feature type="region of interest" description="Disordered" evidence="2">
    <location>
        <begin position="342"/>
        <end position="385"/>
    </location>
</feature>
<evidence type="ECO:0008006" key="7">
    <source>
        <dbReference type="Google" id="ProtNLM"/>
    </source>
</evidence>
<evidence type="ECO:0000259" key="4">
    <source>
        <dbReference type="Pfam" id="PF16900"/>
    </source>
</evidence>
<dbReference type="InterPro" id="IPR031657">
    <property type="entry name" value="REPA_OB_2"/>
</dbReference>
<feature type="region of interest" description="Disordered" evidence="2">
    <location>
        <begin position="532"/>
        <end position="563"/>
    </location>
</feature>
<protein>
    <recommendedName>
        <fullName evidence="7">DUF223 domain-containing protein</fullName>
    </recommendedName>
</protein>
<feature type="compositionally biased region" description="Polar residues" evidence="2">
    <location>
        <begin position="342"/>
        <end position="352"/>
    </location>
</feature>
<dbReference type="Gene3D" id="2.40.50.140">
    <property type="entry name" value="Nucleic acid-binding proteins"/>
    <property type="match status" value="2"/>
</dbReference>
<dbReference type="InterPro" id="IPR012340">
    <property type="entry name" value="NA-bd_OB-fold"/>
</dbReference>
<dbReference type="EMBL" id="JAGKQM010000014">
    <property type="protein sequence ID" value="KAH0887492.1"/>
    <property type="molecule type" value="Genomic_DNA"/>
</dbReference>
<evidence type="ECO:0000256" key="2">
    <source>
        <dbReference type="SAM" id="MobiDB-lite"/>
    </source>
</evidence>
<keyword evidence="6" id="KW-1185">Reference proteome</keyword>
<dbReference type="CDD" id="cd04481">
    <property type="entry name" value="RPA1_DBD_B_like"/>
    <property type="match status" value="1"/>
</dbReference>
<reference evidence="5 6" key="1">
    <citation type="submission" date="2021-05" db="EMBL/GenBank/DDBJ databases">
        <title>Genome Assembly of Synthetic Allotetraploid Brassica napus Reveals Homoeologous Exchanges between Subgenomes.</title>
        <authorList>
            <person name="Davis J.T."/>
        </authorList>
    </citation>
    <scope>NUCLEOTIDE SEQUENCE [LARGE SCALE GENOMIC DNA]</scope>
    <source>
        <strain evidence="6">cv. Da-Ae</strain>
        <tissue evidence="5">Seedling</tissue>
    </source>
</reference>
<feature type="compositionally biased region" description="Basic and acidic residues" evidence="2">
    <location>
        <begin position="364"/>
        <end position="382"/>
    </location>
</feature>